<gene>
    <name evidence="1" type="ORF">FALBO_2852</name>
</gene>
<accession>A0A8H4LLC8</accession>
<proteinExistence type="predicted"/>
<reference evidence="1 2" key="1">
    <citation type="submission" date="2020-01" db="EMBL/GenBank/DDBJ databases">
        <title>Identification and distribution of gene clusters putatively required for synthesis of sphingolipid metabolism inhibitors in phylogenetically diverse species of the filamentous fungus Fusarium.</title>
        <authorList>
            <person name="Kim H.-S."/>
            <person name="Busman M."/>
            <person name="Brown D.W."/>
            <person name="Divon H."/>
            <person name="Uhlig S."/>
            <person name="Proctor R.H."/>
        </authorList>
    </citation>
    <scope>NUCLEOTIDE SEQUENCE [LARGE SCALE GENOMIC DNA]</scope>
    <source>
        <strain evidence="1 2">NRRL 20459</strain>
    </source>
</reference>
<protein>
    <submittedName>
        <fullName evidence="1">Uncharacterized protein</fullName>
    </submittedName>
</protein>
<dbReference type="Proteomes" id="UP000554235">
    <property type="component" value="Unassembled WGS sequence"/>
</dbReference>
<evidence type="ECO:0000313" key="2">
    <source>
        <dbReference type="Proteomes" id="UP000554235"/>
    </source>
</evidence>
<name>A0A8H4LLC8_9HYPO</name>
<organism evidence="1 2">
    <name type="scientific">Fusarium albosuccineum</name>
    <dbReference type="NCBI Taxonomy" id="1237068"/>
    <lineage>
        <taxon>Eukaryota</taxon>
        <taxon>Fungi</taxon>
        <taxon>Dikarya</taxon>
        <taxon>Ascomycota</taxon>
        <taxon>Pezizomycotina</taxon>
        <taxon>Sordariomycetes</taxon>
        <taxon>Hypocreomycetidae</taxon>
        <taxon>Hypocreales</taxon>
        <taxon>Nectriaceae</taxon>
        <taxon>Fusarium</taxon>
        <taxon>Fusarium decemcellulare species complex</taxon>
    </lineage>
</organism>
<sequence length="392" mass="45979">MASLKEPPCLICGIRLYPPRADKRKIVGPRQWEQKAWRHLAIAISGPTWSRFDKAPTTLDLPDEDITRCFATSSRSRDVHLQPSGECVTIQQTILLMGDQIPQHGRYRHRTYFGIHSACEDIANKVMRTGNARVRSIGDLWVTLERRSQKSEWSPVFLTKPPFLPALPCQVPGHKVFLELYNYYIPLTFILHKSPRMPIYCLNHGPIKCEKWWDCDPLHIPKLTESILANLKPYKRTASNRQLGYFDRLPQNIKQHIMDLAIREMTHTQGWIWGPSPFDCTYVVPQIYWKEALLRIPFLWDIDRDTVNNMSGSDLDWESLTRRIIRAPDTADEPTQFDELPKAWSYEEMELTVPSGFTNRRRIWHIIEQMFPNDVDMWHRGEREEPKYGSIW</sequence>
<keyword evidence="2" id="KW-1185">Reference proteome</keyword>
<dbReference type="AlphaFoldDB" id="A0A8H4LLC8"/>
<dbReference type="EMBL" id="JAADYS010000377">
    <property type="protein sequence ID" value="KAF4470243.1"/>
    <property type="molecule type" value="Genomic_DNA"/>
</dbReference>
<evidence type="ECO:0000313" key="1">
    <source>
        <dbReference type="EMBL" id="KAF4470243.1"/>
    </source>
</evidence>
<dbReference type="OrthoDB" id="3932329at2759"/>
<comment type="caution">
    <text evidence="1">The sequence shown here is derived from an EMBL/GenBank/DDBJ whole genome shotgun (WGS) entry which is preliminary data.</text>
</comment>